<dbReference type="EMBL" id="CAJNOC010008250">
    <property type="protein sequence ID" value="CAF1112605.1"/>
    <property type="molecule type" value="Genomic_DNA"/>
</dbReference>
<organism evidence="1 2">
    <name type="scientific">Brachionus calyciflorus</name>
    <dbReference type="NCBI Taxonomy" id="104777"/>
    <lineage>
        <taxon>Eukaryota</taxon>
        <taxon>Metazoa</taxon>
        <taxon>Spiralia</taxon>
        <taxon>Gnathifera</taxon>
        <taxon>Rotifera</taxon>
        <taxon>Eurotatoria</taxon>
        <taxon>Monogononta</taxon>
        <taxon>Pseudotrocha</taxon>
        <taxon>Ploima</taxon>
        <taxon>Brachionidae</taxon>
        <taxon>Brachionus</taxon>
    </lineage>
</organism>
<dbReference type="AlphaFoldDB" id="A0A814Q013"/>
<dbReference type="Proteomes" id="UP000663879">
    <property type="component" value="Unassembled WGS sequence"/>
</dbReference>
<evidence type="ECO:0000313" key="1">
    <source>
        <dbReference type="EMBL" id="CAF1112605.1"/>
    </source>
</evidence>
<accession>A0A814Q013</accession>
<evidence type="ECO:0000313" key="2">
    <source>
        <dbReference type="Proteomes" id="UP000663879"/>
    </source>
</evidence>
<comment type="caution">
    <text evidence="1">The sequence shown here is derived from an EMBL/GenBank/DDBJ whole genome shotgun (WGS) entry which is preliminary data.</text>
</comment>
<proteinExistence type="predicted"/>
<reference evidence="1" key="1">
    <citation type="submission" date="2021-02" db="EMBL/GenBank/DDBJ databases">
        <authorList>
            <person name="Nowell W R."/>
        </authorList>
    </citation>
    <scope>NUCLEOTIDE SEQUENCE</scope>
    <source>
        <strain evidence="1">Ploen Becks lab</strain>
    </source>
</reference>
<gene>
    <name evidence="1" type="ORF">OXX778_LOCUS21687</name>
</gene>
<sequence>MLRSIFGDFYGNLTISDILIENKRDDEIVTPVLNVTFIIPENKRNNFSKLMENANFESSLNKTAVNLRKYLDIKLLKLLLLSIYVPLLKPATECSNKSCNKTSCVLKENCDFNSGDDDIIRTRKTTSTSTRVVSTITSPTTQSINPTTTTNSKNLNVFNENLNAALS</sequence>
<protein>
    <submittedName>
        <fullName evidence="1">Uncharacterized protein</fullName>
    </submittedName>
</protein>
<name>A0A814Q013_9BILA</name>
<keyword evidence="2" id="KW-1185">Reference proteome</keyword>